<reference evidence="1 2" key="1">
    <citation type="submission" date="2018-10" db="EMBL/GenBank/DDBJ databases">
        <title>Genomic Encyclopedia of Archaeal and Bacterial Type Strains, Phase II (KMG-II): from individual species to whole genera.</title>
        <authorList>
            <person name="Goeker M."/>
        </authorList>
    </citation>
    <scope>NUCLEOTIDE SEQUENCE [LARGE SCALE GENOMIC DNA]</scope>
    <source>
        <strain evidence="1 2">DSM 19624</strain>
    </source>
</reference>
<protein>
    <submittedName>
        <fullName evidence="1">Uncharacterized protein</fullName>
    </submittedName>
</protein>
<accession>A0A497Y5E4</accession>
<dbReference type="AlphaFoldDB" id="A0A497Y5E4"/>
<dbReference type="Proteomes" id="UP000273898">
    <property type="component" value="Unassembled WGS sequence"/>
</dbReference>
<dbReference type="RefSeq" id="WP_166792119.1">
    <property type="nucleotide sequence ID" value="NZ_RCCK01000011.1"/>
</dbReference>
<evidence type="ECO:0000313" key="2">
    <source>
        <dbReference type="Proteomes" id="UP000273898"/>
    </source>
</evidence>
<dbReference type="EMBL" id="RCCK01000011">
    <property type="protein sequence ID" value="RLJ77005.1"/>
    <property type="molecule type" value="Genomic_DNA"/>
</dbReference>
<name>A0A497Y5E4_9SPHI</name>
<comment type="caution">
    <text evidence="1">The sequence shown here is derived from an EMBL/GenBank/DDBJ whole genome shotgun (WGS) entry which is preliminary data.</text>
</comment>
<sequence length="46" mass="5083">MNNIIKKNAKALSTVIAIVLLVFVLGEITESFGRSFAKDFNISIKK</sequence>
<gene>
    <name evidence="1" type="ORF">BCL90_2065</name>
</gene>
<organism evidence="1 2">
    <name type="scientific">Pedobacter alluvionis</name>
    <dbReference type="NCBI Taxonomy" id="475253"/>
    <lineage>
        <taxon>Bacteria</taxon>
        <taxon>Pseudomonadati</taxon>
        <taxon>Bacteroidota</taxon>
        <taxon>Sphingobacteriia</taxon>
        <taxon>Sphingobacteriales</taxon>
        <taxon>Sphingobacteriaceae</taxon>
        <taxon>Pedobacter</taxon>
    </lineage>
</organism>
<evidence type="ECO:0000313" key="1">
    <source>
        <dbReference type="EMBL" id="RLJ77005.1"/>
    </source>
</evidence>
<proteinExistence type="predicted"/>